<dbReference type="Proteomes" id="UP000542776">
    <property type="component" value="Unassembled WGS sequence"/>
</dbReference>
<dbReference type="EMBL" id="JACIEK010000009">
    <property type="protein sequence ID" value="MBB3999292.1"/>
    <property type="molecule type" value="Genomic_DNA"/>
</dbReference>
<feature type="region of interest" description="Disordered" evidence="1">
    <location>
        <begin position="36"/>
        <end position="59"/>
    </location>
</feature>
<evidence type="ECO:0000313" key="2">
    <source>
        <dbReference type="EMBL" id="MBB3999292.1"/>
    </source>
</evidence>
<reference evidence="2 3" key="1">
    <citation type="submission" date="2020-08" db="EMBL/GenBank/DDBJ databases">
        <title>Genomic Encyclopedia of Type Strains, Phase IV (KMG-IV): sequencing the most valuable type-strain genomes for metagenomic binning, comparative biology and taxonomic classification.</title>
        <authorList>
            <person name="Goeker M."/>
        </authorList>
    </citation>
    <scope>NUCLEOTIDE SEQUENCE [LARGE SCALE GENOMIC DNA]</scope>
    <source>
        <strain evidence="2 3">DSM 102238</strain>
    </source>
</reference>
<organism evidence="2 3">
    <name type="scientific">Aureimonas pseudogalii</name>
    <dbReference type="NCBI Taxonomy" id="1744844"/>
    <lineage>
        <taxon>Bacteria</taxon>
        <taxon>Pseudomonadati</taxon>
        <taxon>Pseudomonadota</taxon>
        <taxon>Alphaproteobacteria</taxon>
        <taxon>Hyphomicrobiales</taxon>
        <taxon>Aurantimonadaceae</taxon>
        <taxon>Aureimonas</taxon>
    </lineage>
</organism>
<protein>
    <recommendedName>
        <fullName evidence="4">DUF3606 domain-containing protein</fullName>
    </recommendedName>
</protein>
<sequence>MTNDTTGAPAAGPDLEAEELAAKTNVSLEEAQAIIRSKGHDRATQDGAAQELKTETTSD</sequence>
<evidence type="ECO:0000313" key="3">
    <source>
        <dbReference type="Proteomes" id="UP000542776"/>
    </source>
</evidence>
<dbReference type="AlphaFoldDB" id="A0A7W6H650"/>
<evidence type="ECO:0000256" key="1">
    <source>
        <dbReference type="SAM" id="MobiDB-lite"/>
    </source>
</evidence>
<accession>A0A7W6H650</accession>
<keyword evidence="3" id="KW-1185">Reference proteome</keyword>
<name>A0A7W6H650_9HYPH</name>
<gene>
    <name evidence="2" type="ORF">GGR04_003161</name>
</gene>
<evidence type="ECO:0008006" key="4">
    <source>
        <dbReference type="Google" id="ProtNLM"/>
    </source>
</evidence>
<proteinExistence type="predicted"/>
<dbReference type="RefSeq" id="WP_183200844.1">
    <property type="nucleotide sequence ID" value="NZ_JACIEK010000009.1"/>
</dbReference>
<comment type="caution">
    <text evidence="2">The sequence shown here is derived from an EMBL/GenBank/DDBJ whole genome shotgun (WGS) entry which is preliminary data.</text>
</comment>